<keyword evidence="2 3" id="KW-0040">ANK repeat</keyword>
<evidence type="ECO:0000256" key="4">
    <source>
        <dbReference type="SAM" id="MobiDB-lite"/>
    </source>
</evidence>
<dbReference type="InterPro" id="IPR057506">
    <property type="entry name" value="C2_GPCPD1"/>
</dbReference>
<gene>
    <name evidence="7" type="ORF">F5147DRAFT_767830</name>
</gene>
<dbReference type="AlphaFoldDB" id="A0A9P7K058"/>
<dbReference type="OrthoDB" id="1577640at2759"/>
<feature type="repeat" description="ANK" evidence="3">
    <location>
        <begin position="552"/>
        <end position="584"/>
    </location>
</feature>
<dbReference type="SUPFAM" id="SSF48403">
    <property type="entry name" value="Ankyrin repeat"/>
    <property type="match status" value="1"/>
</dbReference>
<evidence type="ECO:0000259" key="5">
    <source>
        <dbReference type="PROSITE" id="PS51382"/>
    </source>
</evidence>
<evidence type="ECO:0000313" key="7">
    <source>
        <dbReference type="EMBL" id="KAG2119092.1"/>
    </source>
</evidence>
<dbReference type="InterPro" id="IPR004331">
    <property type="entry name" value="SPX_dom"/>
</dbReference>
<feature type="domain" description="GP-PDE" evidence="6">
    <location>
        <begin position="806"/>
        <end position="1106"/>
    </location>
</feature>
<feature type="repeat" description="ANK" evidence="3">
    <location>
        <begin position="519"/>
        <end position="551"/>
    </location>
</feature>
<evidence type="ECO:0000259" key="6">
    <source>
        <dbReference type="PROSITE" id="PS51704"/>
    </source>
</evidence>
<comment type="caution">
    <text evidence="7">The sequence shown here is derived from an EMBL/GenBank/DDBJ whole genome shotgun (WGS) entry which is preliminary data.</text>
</comment>
<dbReference type="InterPro" id="IPR036770">
    <property type="entry name" value="Ankyrin_rpt-contain_sf"/>
</dbReference>
<evidence type="ECO:0000313" key="8">
    <source>
        <dbReference type="Proteomes" id="UP000823399"/>
    </source>
</evidence>
<dbReference type="SUPFAM" id="SSF51695">
    <property type="entry name" value="PLC-like phosphodiesterases"/>
    <property type="match status" value="1"/>
</dbReference>
<dbReference type="SMART" id="SM00248">
    <property type="entry name" value="ANK"/>
    <property type="match status" value="7"/>
</dbReference>
<dbReference type="RefSeq" id="XP_041299201.1">
    <property type="nucleotide sequence ID" value="XM_041440912.1"/>
</dbReference>
<name>A0A9P7K058_9AGAM</name>
<keyword evidence="8" id="KW-1185">Reference proteome</keyword>
<dbReference type="PROSITE" id="PS50088">
    <property type="entry name" value="ANK_REPEAT"/>
    <property type="match status" value="5"/>
</dbReference>
<feature type="repeat" description="ANK" evidence="3">
    <location>
        <begin position="486"/>
        <end position="510"/>
    </location>
</feature>
<dbReference type="PANTHER" id="PTHR24198">
    <property type="entry name" value="ANKYRIN REPEAT AND PROTEIN KINASE DOMAIN-CONTAINING PROTEIN"/>
    <property type="match status" value="1"/>
</dbReference>
<evidence type="ECO:0000256" key="3">
    <source>
        <dbReference type="PROSITE-ProRule" id="PRU00023"/>
    </source>
</evidence>
<dbReference type="Pfam" id="PF03105">
    <property type="entry name" value="SPX"/>
    <property type="match status" value="2"/>
</dbReference>
<dbReference type="InterPro" id="IPR002110">
    <property type="entry name" value="Ankyrin_rpt"/>
</dbReference>
<keyword evidence="1" id="KW-0677">Repeat</keyword>
<dbReference type="PROSITE" id="PS51382">
    <property type="entry name" value="SPX"/>
    <property type="match status" value="1"/>
</dbReference>
<dbReference type="InterPro" id="IPR030395">
    <property type="entry name" value="GP_PDE_dom"/>
</dbReference>
<feature type="repeat" description="ANK" evidence="3">
    <location>
        <begin position="386"/>
        <end position="418"/>
    </location>
</feature>
<sequence>MKFGKQIQAEQVPGWSAYYLDYKFLKKIISSLAANRPASEAAALALGVRPADILRPISQNSTTAIRVPVSAQLDTSNPVEPITQDEPDEPPILSVLQQDDDRGSDFQAHKAAFFFKLERELEKINTFYLQKEAELKLRLETLLSKRRAAAIRGLPDTSEEINVNHVEWSAVEEGFRLLERDLGKLQQFIEMNATGFRKILKKWDKRSRSTTKELYLARQVEVQPVFNRQASDLISELSDTVASCLLDITDLSASLKVEGPAAHDFVSFIEKNMYAGPFRDFEHDLRKAVENSDKASIKDLVHHSDLLGTQNGCRINVTRVLWRVIVDAPPELADLVLASITVPFDFDFVDDINGRTCIHEAAAAGALRLVNMCLEKSSQPKKLDVYGRSAMHYAAMHGYAHVCKRLLEASLPPHVLDVDNCSPLVYATLQGSPECVQVLLCDQCILPSFTAPNDNLIPLALASQHGHLEIVSLLLKRGARCMPNSNGEYPIHLAARDGHAEVVKLLLGHGGCDTPDKYHEWTPLFHAARQGRASCLRTLLEAGVRMDLTDEVGHQAVHYAAWYGHRECVEILIEAAAKVPHATEIVSLGPKSPLNNTEMQVDSEFDQIPSLSLPPPIMPHRVYGHNYLDKNYLVEVTVNNNLFRGAGVTLHPRLTSSIIAPNLSLPSSKPLKMVITAGPGVNAAPYSILLPQMEECDVFVFQSPSLKGLSLEFSIYPNFGTKTIGRAIAHPSVLQSCNGVSDVTLPILDTRLHSIGEVTVSISVITPFQGVTLEVGGAVETYWKSMAIPRGTPSNSQTSLPWQQSPGSLDSTYTSPSIHSNAASPLHTLTLSSLIGNHVHITVQVTRDLHSVIFGDYLLPEASFDLGVSDVNLDQFQALARRLRRDDKSLRKAVSAQEWSRMLSHSMITLADAMQVLPTQLGLTLELALPAERRDRGSIRCQVDLNEAVDSVLRTIRQTSSALGGAFARRRIALTSFSPQVCVALNWKQPNYPVFFSSRCGQIDEGQRASTRYRADDTSPGCHYWSSSVAAGVDFAKRNNLLGVFFDPKLLLQVPSLIQGIRDAGLVVGFCDSPLAVAEPLEGKNVDAYIHDGIVAYMDHSTSDQF</sequence>
<dbReference type="PROSITE" id="PS51704">
    <property type="entry name" value="GP_PDE"/>
    <property type="match status" value="1"/>
</dbReference>
<dbReference type="CDD" id="cd14483">
    <property type="entry name" value="SPX_PHO81_NUC-2_like"/>
    <property type="match status" value="1"/>
</dbReference>
<dbReference type="PROSITE" id="PS50297">
    <property type="entry name" value="ANK_REP_REGION"/>
    <property type="match status" value="4"/>
</dbReference>
<dbReference type="GeneID" id="64703171"/>
<feature type="domain" description="SPX" evidence="5">
    <location>
        <begin position="1"/>
        <end position="217"/>
    </location>
</feature>
<dbReference type="Pfam" id="PF03009">
    <property type="entry name" value="GDPD"/>
    <property type="match status" value="1"/>
</dbReference>
<dbReference type="GO" id="GO:0006629">
    <property type="term" value="P:lipid metabolic process"/>
    <property type="evidence" value="ECO:0007669"/>
    <property type="project" value="InterPro"/>
</dbReference>
<organism evidence="7 8">
    <name type="scientific">Suillus discolor</name>
    <dbReference type="NCBI Taxonomy" id="1912936"/>
    <lineage>
        <taxon>Eukaryota</taxon>
        <taxon>Fungi</taxon>
        <taxon>Dikarya</taxon>
        <taxon>Basidiomycota</taxon>
        <taxon>Agaricomycotina</taxon>
        <taxon>Agaricomycetes</taxon>
        <taxon>Agaricomycetidae</taxon>
        <taxon>Boletales</taxon>
        <taxon>Suillineae</taxon>
        <taxon>Suillaceae</taxon>
        <taxon>Suillus</taxon>
    </lineage>
</organism>
<feature type="compositionally biased region" description="Polar residues" evidence="4">
    <location>
        <begin position="792"/>
        <end position="816"/>
    </location>
</feature>
<reference evidence="7" key="1">
    <citation type="journal article" date="2020" name="New Phytol.">
        <title>Comparative genomics reveals dynamic genome evolution in host specialist ectomycorrhizal fungi.</title>
        <authorList>
            <person name="Lofgren L.A."/>
            <person name="Nguyen N.H."/>
            <person name="Vilgalys R."/>
            <person name="Ruytinx J."/>
            <person name="Liao H.L."/>
            <person name="Branco S."/>
            <person name="Kuo A."/>
            <person name="LaButti K."/>
            <person name="Lipzen A."/>
            <person name="Andreopoulos W."/>
            <person name="Pangilinan J."/>
            <person name="Riley R."/>
            <person name="Hundley H."/>
            <person name="Na H."/>
            <person name="Barry K."/>
            <person name="Grigoriev I.V."/>
            <person name="Stajich J.E."/>
            <person name="Kennedy P.G."/>
        </authorList>
    </citation>
    <scope>NUCLEOTIDE SEQUENCE</scope>
    <source>
        <strain evidence="7">FC423</strain>
    </source>
</reference>
<dbReference type="Pfam" id="PF25329">
    <property type="entry name" value="C2_GDE1"/>
    <property type="match status" value="1"/>
</dbReference>
<dbReference type="InterPro" id="IPR017946">
    <property type="entry name" value="PLC-like_Pdiesterase_TIM-brl"/>
</dbReference>
<dbReference type="Gene3D" id="3.20.20.190">
    <property type="entry name" value="Phosphatidylinositol (PI) phosphodiesterase"/>
    <property type="match status" value="1"/>
</dbReference>
<protein>
    <recommendedName>
        <fullName evidence="9">Cyclin-dependent protein kinase inhibitor</fullName>
    </recommendedName>
</protein>
<dbReference type="GO" id="GO:0008081">
    <property type="term" value="F:phosphoric diester hydrolase activity"/>
    <property type="evidence" value="ECO:0007669"/>
    <property type="project" value="InterPro"/>
</dbReference>
<evidence type="ECO:0000256" key="2">
    <source>
        <dbReference type="ARBA" id="ARBA00023043"/>
    </source>
</evidence>
<proteinExistence type="predicted"/>
<dbReference type="Pfam" id="PF12796">
    <property type="entry name" value="Ank_2"/>
    <property type="match status" value="2"/>
</dbReference>
<dbReference type="PANTHER" id="PTHR24198:SF165">
    <property type="entry name" value="ANKYRIN REPEAT-CONTAINING PROTEIN-RELATED"/>
    <property type="match status" value="1"/>
</dbReference>
<evidence type="ECO:0000256" key="1">
    <source>
        <dbReference type="ARBA" id="ARBA00022737"/>
    </source>
</evidence>
<dbReference type="Proteomes" id="UP000823399">
    <property type="component" value="Unassembled WGS sequence"/>
</dbReference>
<feature type="repeat" description="ANK" evidence="3">
    <location>
        <begin position="454"/>
        <end position="479"/>
    </location>
</feature>
<evidence type="ECO:0008006" key="9">
    <source>
        <dbReference type="Google" id="ProtNLM"/>
    </source>
</evidence>
<feature type="region of interest" description="Disordered" evidence="4">
    <location>
        <begin position="791"/>
        <end position="816"/>
    </location>
</feature>
<dbReference type="Pfam" id="PF00023">
    <property type="entry name" value="Ank"/>
    <property type="match status" value="1"/>
</dbReference>
<accession>A0A9P7K058</accession>
<dbReference type="Gene3D" id="1.25.40.20">
    <property type="entry name" value="Ankyrin repeat-containing domain"/>
    <property type="match status" value="1"/>
</dbReference>
<dbReference type="EMBL" id="JABBWM010000003">
    <property type="protein sequence ID" value="KAG2119092.1"/>
    <property type="molecule type" value="Genomic_DNA"/>
</dbReference>